<evidence type="ECO:0000256" key="8">
    <source>
        <dbReference type="ARBA" id="ARBA00023256"/>
    </source>
</evidence>
<feature type="compositionally biased region" description="Low complexity" evidence="11">
    <location>
        <begin position="204"/>
        <end position="230"/>
    </location>
</feature>
<comment type="function">
    <text evidence="9">Catalyzes the hydroxylation of the N(6)-(4-aminobutyl)-L-lysine intermediate to form hypusine, an essential post-translational modification only found in mature eIF-5A factor.</text>
</comment>
<feature type="region of interest" description="Disordered" evidence="11">
    <location>
        <begin position="191"/>
        <end position="230"/>
    </location>
</feature>
<feature type="binding site" evidence="9">
    <location>
        <position position="131"/>
    </location>
    <ligand>
        <name>Fe cation</name>
        <dbReference type="ChEBI" id="CHEBI:24875"/>
        <label>1</label>
    </ligand>
</feature>
<feature type="binding site" evidence="9">
    <location>
        <position position="99"/>
    </location>
    <ligand>
        <name>Fe cation</name>
        <dbReference type="ChEBI" id="CHEBI:24875"/>
        <label>1</label>
    </ligand>
</feature>
<dbReference type="SMART" id="SM00567">
    <property type="entry name" value="EZ_HEAT"/>
    <property type="match status" value="5"/>
</dbReference>
<keyword evidence="5 9" id="KW-0560">Oxidoreductase</keyword>
<dbReference type="PANTHER" id="PTHR12697:SF5">
    <property type="entry name" value="DEOXYHYPUSINE HYDROXYLASE"/>
    <property type="match status" value="1"/>
</dbReference>
<dbReference type="GO" id="GO:0019135">
    <property type="term" value="F:deoxyhypusine monooxygenase activity"/>
    <property type="evidence" value="ECO:0007669"/>
    <property type="project" value="UniProtKB-UniRule"/>
</dbReference>
<dbReference type="SUPFAM" id="SSF48371">
    <property type="entry name" value="ARM repeat"/>
    <property type="match status" value="1"/>
</dbReference>
<dbReference type="InterPro" id="IPR016024">
    <property type="entry name" value="ARM-type_fold"/>
</dbReference>
<feature type="binding site" evidence="9">
    <location>
        <position position="316"/>
    </location>
    <ligand>
        <name>Fe cation</name>
        <dbReference type="ChEBI" id="CHEBI:24875"/>
        <label>2</label>
    </ligand>
</feature>
<dbReference type="OMA" id="HGDGPRC"/>
<reference evidence="12 13" key="1">
    <citation type="submission" date="2013-02" db="EMBL/GenBank/DDBJ databases">
        <title>The Genome Annotation of Plasmodium falciparum Palo Alto/Uganda.</title>
        <authorList>
            <consortium name="The Broad Institute Genome Sequencing Platform"/>
            <consortium name="The Broad Institute Genome Sequencing Center for Infectious Disease"/>
            <person name="Neafsey D."/>
            <person name="Hoffman S."/>
            <person name="Volkman S."/>
            <person name="Rosenthal P."/>
            <person name="Walker B."/>
            <person name="Young S.K."/>
            <person name="Zeng Q."/>
            <person name="Gargeya S."/>
            <person name="Fitzgerald M."/>
            <person name="Haas B."/>
            <person name="Abouelleil A."/>
            <person name="Allen A.W."/>
            <person name="Alvarado L."/>
            <person name="Arachchi H.M."/>
            <person name="Berlin A.M."/>
            <person name="Chapman S.B."/>
            <person name="Gainer-Dewar J."/>
            <person name="Goldberg J."/>
            <person name="Griggs A."/>
            <person name="Gujja S."/>
            <person name="Hansen M."/>
            <person name="Howarth C."/>
            <person name="Imamovic A."/>
            <person name="Ireland A."/>
            <person name="Larimer J."/>
            <person name="McCowan C."/>
            <person name="Murphy C."/>
            <person name="Pearson M."/>
            <person name="Poon T.W."/>
            <person name="Priest M."/>
            <person name="Roberts A."/>
            <person name="Saif S."/>
            <person name="Shea T."/>
            <person name="Sisk P."/>
            <person name="Sykes S."/>
            <person name="Wortman J."/>
            <person name="Nusbaum C."/>
            <person name="Birren B."/>
        </authorList>
    </citation>
    <scope>NUCLEOTIDE SEQUENCE [LARGE SCALE GENOMIC DNA]</scope>
    <source>
        <strain evidence="12 13">Palo Alto/Uganda</strain>
    </source>
</reference>
<proteinExistence type="inferred from homology"/>
<feature type="binding site" evidence="9">
    <location>
        <position position="98"/>
    </location>
    <ligand>
        <name>Fe cation</name>
        <dbReference type="ChEBI" id="CHEBI:24875"/>
        <label>1</label>
    </ligand>
</feature>
<feature type="binding site" evidence="9">
    <location>
        <position position="315"/>
    </location>
    <ligand>
        <name>Fe cation</name>
        <dbReference type="ChEBI" id="CHEBI:24875"/>
        <label>2</label>
    </ligand>
</feature>
<feature type="binding site" evidence="9">
    <location>
        <position position="348"/>
    </location>
    <ligand>
        <name>Fe cation</name>
        <dbReference type="ChEBI" id="CHEBI:24875"/>
        <label>2</label>
    </ligand>
</feature>
<comment type="cofactor">
    <cofactor evidence="9">
        <name>Fe(2+)</name>
        <dbReference type="ChEBI" id="CHEBI:29033"/>
    </cofactor>
    <text evidence="9">Binds 2 Fe(2+) ions per subunit.</text>
</comment>
<dbReference type="AlphaFoldDB" id="W4IY23"/>
<keyword evidence="3 9" id="KW-0479">Metal-binding</keyword>
<dbReference type="Gene3D" id="1.25.10.10">
    <property type="entry name" value="Leucine-rich Repeat Variant"/>
    <property type="match status" value="2"/>
</dbReference>
<dbReference type="UniPathway" id="UPA00354"/>
<accession>W4IY23</accession>
<name>W4IY23_PLAFP</name>
<comment type="catalytic activity">
    <reaction evidence="1 9">
        <text>[eIF5A protein]-deoxyhypusine + AH2 + O2 = [eIF5A protein]-hypusine + A + H2O</text>
        <dbReference type="Rhea" id="RHEA:14101"/>
        <dbReference type="Rhea" id="RHEA-COMP:10144"/>
        <dbReference type="Rhea" id="RHEA-COMP:12592"/>
        <dbReference type="ChEBI" id="CHEBI:13193"/>
        <dbReference type="ChEBI" id="CHEBI:15377"/>
        <dbReference type="ChEBI" id="CHEBI:15379"/>
        <dbReference type="ChEBI" id="CHEBI:17499"/>
        <dbReference type="ChEBI" id="CHEBI:82657"/>
        <dbReference type="ChEBI" id="CHEBI:91175"/>
        <dbReference type="EC" id="1.14.99.29"/>
    </reaction>
</comment>
<evidence type="ECO:0000256" key="10">
    <source>
        <dbReference type="SAM" id="Coils"/>
    </source>
</evidence>
<comment type="similarity">
    <text evidence="9">Belongs to the deoxyhypusine hydroxylase family.</text>
</comment>
<dbReference type="Pfam" id="PF13646">
    <property type="entry name" value="HEAT_2"/>
    <property type="match status" value="1"/>
</dbReference>
<evidence type="ECO:0000256" key="2">
    <source>
        <dbReference type="ARBA" id="ARBA00005041"/>
    </source>
</evidence>
<reference evidence="12 13" key="2">
    <citation type="submission" date="2013-02" db="EMBL/GenBank/DDBJ databases">
        <title>The Genome Sequence of Plasmodium falciparum Palo Alto/Uganda.</title>
        <authorList>
            <consortium name="The Broad Institute Genome Sequencing Platform"/>
            <consortium name="The Broad Institute Genome Sequencing Center for Infectious Disease"/>
            <person name="Neafsey D."/>
            <person name="Cheeseman I."/>
            <person name="Volkman S."/>
            <person name="Adams J."/>
            <person name="Walker B."/>
            <person name="Young S.K."/>
            <person name="Zeng Q."/>
            <person name="Gargeya S."/>
            <person name="Fitzgerald M."/>
            <person name="Haas B."/>
            <person name="Abouelleil A."/>
            <person name="Alvarado L."/>
            <person name="Arachchi H.M."/>
            <person name="Berlin A.M."/>
            <person name="Chapman S.B."/>
            <person name="Dewar J."/>
            <person name="Goldberg J."/>
            <person name="Griggs A."/>
            <person name="Gujja S."/>
            <person name="Hansen M."/>
            <person name="Howarth C."/>
            <person name="Imamovic A."/>
            <person name="Larimer J."/>
            <person name="McCowan C."/>
            <person name="Murphy C."/>
            <person name="Neiman D."/>
            <person name="Pearson M."/>
            <person name="Priest M."/>
            <person name="Roberts A."/>
            <person name="Saif S."/>
            <person name="Shea T."/>
            <person name="Sisk P."/>
            <person name="Sykes S."/>
            <person name="Wortman J."/>
            <person name="Nusbaum C."/>
            <person name="Birren B."/>
        </authorList>
    </citation>
    <scope>NUCLEOTIDE SEQUENCE [LARGE SCALE GENOMIC DNA]</scope>
    <source>
        <strain evidence="12 13">Palo Alto/Uganda</strain>
    </source>
</reference>
<keyword evidence="6 9" id="KW-0408">Iron</keyword>
<evidence type="ECO:0000256" key="3">
    <source>
        <dbReference type="ARBA" id="ARBA00022723"/>
    </source>
</evidence>
<dbReference type="InterPro" id="IPR004155">
    <property type="entry name" value="PBS_lyase_HEAT"/>
</dbReference>
<evidence type="ECO:0000256" key="5">
    <source>
        <dbReference type="ARBA" id="ARBA00023002"/>
    </source>
</evidence>
<evidence type="ECO:0000256" key="6">
    <source>
        <dbReference type="ARBA" id="ARBA00023004"/>
    </source>
</evidence>
<organism evidence="12 13">
    <name type="scientific">Plasmodium falciparum (isolate Palo Alto / Uganda)</name>
    <dbReference type="NCBI Taxonomy" id="57270"/>
    <lineage>
        <taxon>Eukaryota</taxon>
        <taxon>Sar</taxon>
        <taxon>Alveolata</taxon>
        <taxon>Apicomplexa</taxon>
        <taxon>Aconoidasida</taxon>
        <taxon>Haemosporida</taxon>
        <taxon>Plasmodiidae</taxon>
        <taxon>Plasmodium</taxon>
        <taxon>Plasmodium (Laverania)</taxon>
    </lineage>
</organism>
<evidence type="ECO:0000313" key="13">
    <source>
        <dbReference type="Proteomes" id="UP000019103"/>
    </source>
</evidence>
<dbReference type="OrthoDB" id="421002at2759"/>
<sequence length="427" mass="48615">MGENNDNINIINNVNNNYNINSDNVGGDSSNKVRLIKYEESTNKEFILKYLVNIKNDYIEKQMRALYECREVYKDDIDEVINILTYALKNNDSVLLRHEIAYVIGQISNEKCNNILINLLSDENENIMVRHEAAEGLAAIGSESNIPVIKKYLNDSSVEVRETCELALSSLIEKNKYAACSCINKTVPYKNNVLNNDNPKRDSNNNSNNNNNNNINNNNSNSHSNSFSNSQDDADDDIYFHSKKKFNTIDPVVCISDSNNKKHVNDLIRDLNNEALALKNRYEALFLLRDMETDTSLNALGEALVKDKSSAIFRHELAFVLGQVLHLNSLKYLLSSLTNVSEHEMVRHEVALALGSLGSLNLNSDEYKIIQEQIIDTLKKYSKDECVVVAESCLKGKEINIFVFQSKINTQLFQLCYFIYFFEKAKK</sequence>
<comment type="pathway">
    <text evidence="2 9">Protein modification; eIF5A hypusination.</text>
</comment>
<dbReference type="PANTHER" id="PTHR12697">
    <property type="entry name" value="PBS LYASE HEAT-LIKE PROTEIN"/>
    <property type="match status" value="1"/>
</dbReference>
<keyword evidence="10" id="KW-0175">Coiled coil</keyword>
<evidence type="ECO:0000256" key="4">
    <source>
        <dbReference type="ARBA" id="ARBA00022737"/>
    </source>
</evidence>
<dbReference type="EC" id="1.14.99.29" evidence="9"/>
<protein>
    <recommendedName>
        <fullName evidence="9">Deoxyhypusine hydroxylase</fullName>
        <shortName evidence="9">DOHH</shortName>
        <ecNumber evidence="9">1.14.99.29</ecNumber>
    </recommendedName>
    <alternativeName>
        <fullName evidence="9">Deoxyhypusine dioxygenase</fullName>
    </alternativeName>
    <alternativeName>
        <fullName evidence="9">Deoxyhypusine monooxygenase</fullName>
    </alternativeName>
</protein>
<keyword evidence="8 9" id="KW-0386">Hypusine biosynthesis</keyword>
<evidence type="ECO:0000256" key="11">
    <source>
        <dbReference type="SAM" id="MobiDB-lite"/>
    </source>
</evidence>
<dbReference type="GO" id="GO:0046872">
    <property type="term" value="F:metal ion binding"/>
    <property type="evidence" value="ECO:0007669"/>
    <property type="project" value="UniProtKB-KW"/>
</dbReference>
<keyword evidence="7 9" id="KW-0503">Monooxygenase</keyword>
<dbReference type="InterPro" id="IPR011989">
    <property type="entry name" value="ARM-like"/>
</dbReference>
<feature type="binding site" evidence="9">
    <location>
        <position position="132"/>
    </location>
    <ligand>
        <name>Fe cation</name>
        <dbReference type="ChEBI" id="CHEBI:24875"/>
        <label>1</label>
    </ligand>
</feature>
<dbReference type="HAMAP" id="MF_03101">
    <property type="entry name" value="Deoxyhypusine_hydroxylase"/>
    <property type="match status" value="1"/>
</dbReference>
<evidence type="ECO:0000313" key="12">
    <source>
        <dbReference type="EMBL" id="ETW54875.1"/>
    </source>
</evidence>
<evidence type="ECO:0000256" key="1">
    <source>
        <dbReference type="ARBA" id="ARBA00000068"/>
    </source>
</evidence>
<evidence type="ECO:0000256" key="7">
    <source>
        <dbReference type="ARBA" id="ARBA00023033"/>
    </source>
</evidence>
<evidence type="ECO:0000256" key="9">
    <source>
        <dbReference type="HAMAP-Rule" id="MF_03101"/>
    </source>
</evidence>
<dbReference type="EMBL" id="KI927383">
    <property type="protein sequence ID" value="ETW54875.1"/>
    <property type="molecule type" value="Genomic_DNA"/>
</dbReference>
<feature type="coiled-coil region" evidence="10">
    <location>
        <begin position="261"/>
        <end position="288"/>
    </location>
</feature>
<gene>
    <name evidence="12" type="ORF">PFUGPA_03477</name>
</gene>
<feature type="binding site" evidence="9">
    <location>
        <position position="349"/>
    </location>
    <ligand>
        <name>Fe cation</name>
        <dbReference type="ChEBI" id="CHEBI:24875"/>
        <label>2</label>
    </ligand>
</feature>
<dbReference type="Proteomes" id="UP000019103">
    <property type="component" value="Unassembled WGS sequence"/>
</dbReference>
<dbReference type="InterPro" id="IPR027517">
    <property type="entry name" value="Deoxyhypusine_hydroxylase"/>
</dbReference>
<keyword evidence="4" id="KW-0677">Repeat</keyword>